<comment type="similarity">
    <text evidence="1">Belongs to the glycosyl hydrolase 18 family.</text>
</comment>
<dbReference type="InterPro" id="IPR007125">
    <property type="entry name" value="H2A/H2B/H3"/>
</dbReference>
<keyword evidence="7" id="KW-1185">Reference proteome</keyword>
<dbReference type="Proteomes" id="UP000554482">
    <property type="component" value="Unassembled WGS sequence"/>
</dbReference>
<dbReference type="CDD" id="cd22911">
    <property type="entry name" value="HFD_H3"/>
    <property type="match status" value="1"/>
</dbReference>
<dbReference type="GO" id="GO:0046982">
    <property type="term" value="F:protein heterodimerization activity"/>
    <property type="evidence" value="ECO:0007669"/>
    <property type="project" value="InterPro"/>
</dbReference>
<protein>
    <recommendedName>
        <fullName evidence="3">Chitinase domain-containing protein 1</fullName>
    </recommendedName>
</protein>
<feature type="compositionally biased region" description="Basic and acidic residues" evidence="4">
    <location>
        <begin position="8"/>
        <end position="17"/>
    </location>
</feature>
<dbReference type="InterPro" id="IPR011583">
    <property type="entry name" value="Chitinase_II/V-like_cat"/>
</dbReference>
<evidence type="ECO:0000256" key="3">
    <source>
        <dbReference type="ARBA" id="ARBA00040976"/>
    </source>
</evidence>
<evidence type="ECO:0000313" key="6">
    <source>
        <dbReference type="EMBL" id="KAF5192192.1"/>
    </source>
</evidence>
<dbReference type="InterPro" id="IPR009072">
    <property type="entry name" value="Histone-fold"/>
</dbReference>
<comment type="caution">
    <text evidence="6">The sequence shown here is derived from an EMBL/GenBank/DDBJ whole genome shotgun (WGS) entry which is preliminary data.</text>
</comment>
<gene>
    <name evidence="6" type="ORF">FRX31_018215</name>
</gene>
<accession>A0A7J6W6P5</accession>
<dbReference type="GO" id="GO:0000786">
    <property type="term" value="C:nucleosome"/>
    <property type="evidence" value="ECO:0007669"/>
    <property type="project" value="InterPro"/>
</dbReference>
<dbReference type="GO" id="GO:0030527">
    <property type="term" value="F:structural constituent of chromatin"/>
    <property type="evidence" value="ECO:0007669"/>
    <property type="project" value="InterPro"/>
</dbReference>
<sequence>MAKKRDRRVTTDPDRQKSRVKPNQTESPTSQIQENFRVSENTSHRHYKYPILAYITPWNSRGYEMAKRFNSKFTHISPVWYDLKSEGNRIVLEGRHNADLGWILELRKSGNALVMPRIVLEAFPNEFLRKKKKRDKAVDLIVTECKEMNYDGIVLESWSRWAAYGVLQDSNMRSLALKFVEQLGRALHSVSSKRNPGSYLQLVYVIGPPRSTKLQEHDFGPEDLQSLSDSVDGFSLMTYDFSGPHNPGPNAPLKWIQATVQLLFGATGSSAQNLARKIFIGINFYGNDFMLSEGSGGGAIIGRDYLSLLEKHRPTQRKPHRWRPGTVALREIRHYQKSSALLIPTAPFVRLVREITNQFSNEVNRWTAEALLAIQEAAEAHLINLFEDSMLCAIHANRVTLMQKDWQLARRIAGKERHW</sequence>
<dbReference type="Pfam" id="PF00704">
    <property type="entry name" value="Glyco_hydro_18"/>
    <property type="match status" value="1"/>
</dbReference>
<dbReference type="PANTHER" id="PTHR46066:SF2">
    <property type="entry name" value="CHITINASE DOMAIN-CONTAINING PROTEIN 1"/>
    <property type="match status" value="1"/>
</dbReference>
<dbReference type="GO" id="GO:0070492">
    <property type="term" value="F:oligosaccharide binding"/>
    <property type="evidence" value="ECO:0007669"/>
    <property type="project" value="TreeGrafter"/>
</dbReference>
<evidence type="ECO:0000256" key="4">
    <source>
        <dbReference type="SAM" id="MobiDB-lite"/>
    </source>
</evidence>
<dbReference type="Gene3D" id="3.20.20.80">
    <property type="entry name" value="Glycosidases"/>
    <property type="match status" value="1"/>
</dbReference>
<dbReference type="GO" id="GO:0012505">
    <property type="term" value="C:endomembrane system"/>
    <property type="evidence" value="ECO:0007669"/>
    <property type="project" value="TreeGrafter"/>
</dbReference>
<proteinExistence type="inferred from homology"/>
<dbReference type="SUPFAM" id="SSF51445">
    <property type="entry name" value="(Trans)glycosidases"/>
    <property type="match status" value="1"/>
</dbReference>
<name>A0A7J6W6P5_THATH</name>
<dbReference type="SMART" id="SM00636">
    <property type="entry name" value="Glyco_18"/>
    <property type="match status" value="1"/>
</dbReference>
<reference evidence="6 7" key="1">
    <citation type="submission" date="2020-06" db="EMBL/GenBank/DDBJ databases">
        <title>Transcriptomic and genomic resources for Thalictrum thalictroides and T. hernandezii: Facilitating candidate gene discovery in an emerging model plant lineage.</title>
        <authorList>
            <person name="Arias T."/>
            <person name="Riano-Pachon D.M."/>
            <person name="Di Stilio V.S."/>
        </authorList>
    </citation>
    <scope>NUCLEOTIDE SEQUENCE [LARGE SCALE GENOMIC DNA]</scope>
    <source>
        <strain evidence="7">cv. WT478/WT964</strain>
        <tissue evidence="6">Leaves</tissue>
    </source>
</reference>
<dbReference type="PANTHER" id="PTHR46066">
    <property type="entry name" value="CHITINASE DOMAIN-CONTAINING PROTEIN 1 FAMILY MEMBER"/>
    <property type="match status" value="1"/>
</dbReference>
<evidence type="ECO:0000313" key="7">
    <source>
        <dbReference type="Proteomes" id="UP000554482"/>
    </source>
</evidence>
<organism evidence="6 7">
    <name type="scientific">Thalictrum thalictroides</name>
    <name type="common">Rue-anemone</name>
    <name type="synonym">Anemone thalictroides</name>
    <dbReference type="NCBI Taxonomy" id="46969"/>
    <lineage>
        <taxon>Eukaryota</taxon>
        <taxon>Viridiplantae</taxon>
        <taxon>Streptophyta</taxon>
        <taxon>Embryophyta</taxon>
        <taxon>Tracheophyta</taxon>
        <taxon>Spermatophyta</taxon>
        <taxon>Magnoliopsida</taxon>
        <taxon>Ranunculales</taxon>
        <taxon>Ranunculaceae</taxon>
        <taxon>Thalictroideae</taxon>
        <taxon>Thalictrum</taxon>
    </lineage>
</organism>
<feature type="domain" description="GH18" evidence="5">
    <location>
        <begin position="49"/>
        <end position="419"/>
    </location>
</feature>
<dbReference type="GO" id="GO:0005975">
    <property type="term" value="P:carbohydrate metabolic process"/>
    <property type="evidence" value="ECO:0007669"/>
    <property type="project" value="InterPro"/>
</dbReference>
<dbReference type="GO" id="GO:0003677">
    <property type="term" value="F:DNA binding"/>
    <property type="evidence" value="ECO:0007669"/>
    <property type="project" value="InterPro"/>
</dbReference>
<dbReference type="AlphaFoldDB" id="A0A7J6W6P5"/>
<feature type="compositionally biased region" description="Polar residues" evidence="4">
    <location>
        <begin position="21"/>
        <end position="32"/>
    </location>
</feature>
<dbReference type="SMART" id="SM00428">
    <property type="entry name" value="H3"/>
    <property type="match status" value="1"/>
</dbReference>
<dbReference type="PROSITE" id="PS51910">
    <property type="entry name" value="GH18_2"/>
    <property type="match status" value="1"/>
</dbReference>
<dbReference type="InterPro" id="IPR017853">
    <property type="entry name" value="GH"/>
</dbReference>
<dbReference type="FunFam" id="1.10.20.10:FF:000088">
    <property type="entry name" value="Histone H3-like centromeric protein CSE4"/>
    <property type="match status" value="1"/>
</dbReference>
<dbReference type="EMBL" id="JABWDY010021724">
    <property type="protein sequence ID" value="KAF5192192.1"/>
    <property type="molecule type" value="Genomic_DNA"/>
</dbReference>
<dbReference type="InterPro" id="IPR000164">
    <property type="entry name" value="Histone_H3/CENP-A"/>
</dbReference>
<dbReference type="FunFam" id="3.20.20.80:FF:000028">
    <property type="entry name" value="Chitinase domain-containing protein 1"/>
    <property type="match status" value="1"/>
</dbReference>
<dbReference type="PROSITE" id="PS00959">
    <property type="entry name" value="HISTONE_H3_2"/>
    <property type="match status" value="1"/>
</dbReference>
<evidence type="ECO:0000259" key="5">
    <source>
        <dbReference type="PROSITE" id="PS51910"/>
    </source>
</evidence>
<dbReference type="Pfam" id="PF00125">
    <property type="entry name" value="Histone"/>
    <property type="match status" value="1"/>
</dbReference>
<dbReference type="SUPFAM" id="SSF47113">
    <property type="entry name" value="Histone-fold"/>
    <property type="match status" value="1"/>
</dbReference>
<evidence type="ECO:0000256" key="2">
    <source>
        <dbReference type="ARBA" id="ARBA00010343"/>
    </source>
</evidence>
<feature type="region of interest" description="Disordered" evidence="4">
    <location>
        <begin position="1"/>
        <end position="32"/>
    </location>
</feature>
<evidence type="ECO:0000256" key="1">
    <source>
        <dbReference type="ARBA" id="ARBA00009336"/>
    </source>
</evidence>
<dbReference type="InterPro" id="IPR001223">
    <property type="entry name" value="Glyco_hydro18_cat"/>
</dbReference>
<dbReference type="OrthoDB" id="10254444at2759"/>
<dbReference type="GO" id="GO:0008061">
    <property type="term" value="F:chitin binding"/>
    <property type="evidence" value="ECO:0007669"/>
    <property type="project" value="InterPro"/>
</dbReference>
<comment type="similarity">
    <text evidence="2">Belongs to the histone H3 family.</text>
</comment>
<dbReference type="Gene3D" id="1.10.20.10">
    <property type="entry name" value="Histone, subunit A"/>
    <property type="match status" value="1"/>
</dbReference>